<keyword evidence="1" id="KW-0560">Oxidoreductase</keyword>
<dbReference type="InterPro" id="IPR036291">
    <property type="entry name" value="NAD(P)-bd_dom_sf"/>
</dbReference>
<dbReference type="Gene3D" id="3.40.50.720">
    <property type="entry name" value="NAD(P)-binding Rossmann-like Domain"/>
    <property type="match status" value="1"/>
</dbReference>
<dbReference type="InterPro" id="IPR008927">
    <property type="entry name" value="6-PGluconate_DH-like_C_sf"/>
</dbReference>
<keyword evidence="2" id="KW-0520">NAD</keyword>
<feature type="domain" description="3-hydroxyisobutyrate dehydrogenase-like NAD-binding" evidence="4">
    <location>
        <begin position="164"/>
        <end position="284"/>
    </location>
</feature>
<dbReference type="InterPro" id="IPR015815">
    <property type="entry name" value="HIBADH-related"/>
</dbReference>
<dbReference type="SUPFAM" id="SSF51735">
    <property type="entry name" value="NAD(P)-binding Rossmann-fold domains"/>
    <property type="match status" value="1"/>
</dbReference>
<evidence type="ECO:0000259" key="4">
    <source>
        <dbReference type="Pfam" id="PF14833"/>
    </source>
</evidence>
<dbReference type="Pfam" id="PF14833">
    <property type="entry name" value="NAD_binding_11"/>
    <property type="match status" value="1"/>
</dbReference>
<dbReference type="GO" id="GO:0050661">
    <property type="term" value="F:NADP binding"/>
    <property type="evidence" value="ECO:0007669"/>
    <property type="project" value="InterPro"/>
</dbReference>
<sequence length="300" mass="31288">MRIGFIGVGNMGGPIATHLLAAEHDLQAFDLNSQSLDRMAELGADKATSAANAADNAEVVFLSLPMPRDVEGVVSGDGGLFGTMSVGTTVIDLSTSSPSLSRQLAVEGQERGIDFLDAPVSGGVYGARKGTLAVMVGGSEEAFERNLPLLETFAAKVVRCGDAGSGNVVKAVNNMLAFVGMMGATEALLLGVKAGVDPKILREVVEASSGASFVWSSATRAILRDRLAPSFTSALACKDIGLAVDLADEFEVPVPMGRHTQQLLETYRDNGFADEDILATVRALEDEASFVVRGLAPDIQ</sequence>
<dbReference type="SUPFAM" id="SSF48179">
    <property type="entry name" value="6-phosphogluconate dehydrogenase C-terminal domain-like"/>
    <property type="match status" value="1"/>
</dbReference>
<protein>
    <recommendedName>
        <fullName evidence="6">3-hydroxyisobutyrate dehydrogenase</fullName>
    </recommendedName>
</protein>
<evidence type="ECO:0008006" key="6">
    <source>
        <dbReference type="Google" id="ProtNLM"/>
    </source>
</evidence>
<dbReference type="AlphaFoldDB" id="A0A381Q9I6"/>
<proteinExistence type="predicted"/>
<evidence type="ECO:0000256" key="1">
    <source>
        <dbReference type="ARBA" id="ARBA00023002"/>
    </source>
</evidence>
<dbReference type="GO" id="GO:0051287">
    <property type="term" value="F:NAD binding"/>
    <property type="evidence" value="ECO:0007669"/>
    <property type="project" value="InterPro"/>
</dbReference>
<dbReference type="InterPro" id="IPR029154">
    <property type="entry name" value="HIBADH-like_NADP-bd"/>
</dbReference>
<dbReference type="PANTHER" id="PTHR22981">
    <property type="entry name" value="3-HYDROXYISOBUTYRATE DEHYDROGENASE-RELATED"/>
    <property type="match status" value="1"/>
</dbReference>
<dbReference type="Gene3D" id="1.10.1040.10">
    <property type="entry name" value="N-(1-d-carboxylethyl)-l-norvaline Dehydrogenase, domain 2"/>
    <property type="match status" value="1"/>
</dbReference>
<gene>
    <name evidence="5" type="ORF">METZ01_LOCUS28849</name>
</gene>
<dbReference type="EMBL" id="UINC01001261">
    <property type="protein sequence ID" value="SUZ75995.1"/>
    <property type="molecule type" value="Genomic_DNA"/>
</dbReference>
<evidence type="ECO:0000313" key="5">
    <source>
        <dbReference type="EMBL" id="SUZ75995.1"/>
    </source>
</evidence>
<organism evidence="5">
    <name type="scientific">marine metagenome</name>
    <dbReference type="NCBI Taxonomy" id="408172"/>
    <lineage>
        <taxon>unclassified sequences</taxon>
        <taxon>metagenomes</taxon>
        <taxon>ecological metagenomes</taxon>
    </lineage>
</organism>
<dbReference type="GO" id="GO:0016616">
    <property type="term" value="F:oxidoreductase activity, acting on the CH-OH group of donors, NAD or NADP as acceptor"/>
    <property type="evidence" value="ECO:0007669"/>
    <property type="project" value="TreeGrafter"/>
</dbReference>
<dbReference type="InterPro" id="IPR013328">
    <property type="entry name" value="6PGD_dom2"/>
</dbReference>
<evidence type="ECO:0000256" key="2">
    <source>
        <dbReference type="ARBA" id="ARBA00023027"/>
    </source>
</evidence>
<dbReference type="InterPro" id="IPR006115">
    <property type="entry name" value="6PGDH_NADP-bd"/>
</dbReference>
<dbReference type="PIRSF" id="PIRSF000103">
    <property type="entry name" value="HIBADH"/>
    <property type="match status" value="1"/>
</dbReference>
<accession>A0A381Q9I6</accession>
<feature type="domain" description="6-phosphogluconate dehydrogenase NADP-binding" evidence="3">
    <location>
        <begin position="2"/>
        <end position="161"/>
    </location>
</feature>
<reference evidence="5" key="1">
    <citation type="submission" date="2018-05" db="EMBL/GenBank/DDBJ databases">
        <authorList>
            <person name="Lanie J.A."/>
            <person name="Ng W.-L."/>
            <person name="Kazmierczak K.M."/>
            <person name="Andrzejewski T.M."/>
            <person name="Davidsen T.M."/>
            <person name="Wayne K.J."/>
            <person name="Tettelin H."/>
            <person name="Glass J.I."/>
            <person name="Rusch D."/>
            <person name="Podicherti R."/>
            <person name="Tsui H.-C.T."/>
            <person name="Winkler M.E."/>
        </authorList>
    </citation>
    <scope>NUCLEOTIDE SEQUENCE</scope>
</reference>
<dbReference type="PANTHER" id="PTHR22981:SF7">
    <property type="entry name" value="3-HYDROXYISOBUTYRATE DEHYDROGENASE, MITOCHONDRIAL"/>
    <property type="match status" value="1"/>
</dbReference>
<name>A0A381Q9I6_9ZZZZ</name>
<dbReference type="Pfam" id="PF03446">
    <property type="entry name" value="NAD_binding_2"/>
    <property type="match status" value="1"/>
</dbReference>
<evidence type="ECO:0000259" key="3">
    <source>
        <dbReference type="Pfam" id="PF03446"/>
    </source>
</evidence>